<dbReference type="PROSITE" id="PS50097">
    <property type="entry name" value="BTB"/>
    <property type="match status" value="1"/>
</dbReference>
<accession>A0A9P7KJF8</accession>
<dbReference type="GO" id="GO:0030544">
    <property type="term" value="F:Hsp70 protein binding"/>
    <property type="evidence" value="ECO:0007669"/>
    <property type="project" value="TreeGrafter"/>
</dbReference>
<evidence type="ECO:0000259" key="1">
    <source>
        <dbReference type="PROSITE" id="PS50097"/>
    </source>
</evidence>
<dbReference type="SUPFAM" id="SSF55874">
    <property type="entry name" value="ATPase domain of HSP90 chaperone/DNA topoisomerase II/histidine kinase"/>
    <property type="match status" value="2"/>
</dbReference>
<keyword evidence="3" id="KW-1185">Reference proteome</keyword>
<evidence type="ECO:0000313" key="2">
    <source>
        <dbReference type="EMBL" id="KAG5650700.1"/>
    </source>
</evidence>
<comment type="caution">
    <text evidence="2">The sequence shown here is derived from an EMBL/GenBank/DDBJ whole genome shotgun (WGS) entry which is preliminary data.</text>
</comment>
<dbReference type="SMART" id="SM00225">
    <property type="entry name" value="BTB"/>
    <property type="match status" value="1"/>
</dbReference>
<dbReference type="PANTHER" id="PTHR15600:SF42">
    <property type="entry name" value="SACSIN"/>
    <property type="match status" value="1"/>
</dbReference>
<dbReference type="InterPro" id="IPR058210">
    <property type="entry name" value="SACS/Nov_dom"/>
</dbReference>
<protein>
    <recommendedName>
        <fullName evidence="1">BTB domain-containing protein</fullName>
    </recommendedName>
</protein>
<dbReference type="NCBIfam" id="NF047352">
    <property type="entry name" value="P_loop_sacsin"/>
    <property type="match status" value="1"/>
</dbReference>
<dbReference type="InterPro" id="IPR011333">
    <property type="entry name" value="SKP1/BTB/POZ_sf"/>
</dbReference>
<dbReference type="CDD" id="cd18186">
    <property type="entry name" value="BTB_POZ_ZBTB_KLHL-like"/>
    <property type="match status" value="1"/>
</dbReference>
<dbReference type="InterPro" id="IPR036890">
    <property type="entry name" value="HATPase_C_sf"/>
</dbReference>
<dbReference type="Pfam" id="PF00651">
    <property type="entry name" value="BTB"/>
    <property type="match status" value="1"/>
</dbReference>
<organism evidence="2 3">
    <name type="scientific">Sphagnurus paluster</name>
    <dbReference type="NCBI Taxonomy" id="117069"/>
    <lineage>
        <taxon>Eukaryota</taxon>
        <taxon>Fungi</taxon>
        <taxon>Dikarya</taxon>
        <taxon>Basidiomycota</taxon>
        <taxon>Agaricomycotina</taxon>
        <taxon>Agaricomycetes</taxon>
        <taxon>Agaricomycetidae</taxon>
        <taxon>Agaricales</taxon>
        <taxon>Tricholomatineae</taxon>
        <taxon>Lyophyllaceae</taxon>
        <taxon>Sphagnurus</taxon>
    </lineage>
</organism>
<sequence length="2604" mass="292171">MSTASVGAIRHVLETYPPSKGLFRELLQNSEDAQATKQVQPLVLSISIRPLKNFLEQVFVLDHRSHAPVDDSESTMIPGPALLAYNDSVFTERDFKSLFNLWDSSKTQDAGKIGKFGMGFRSTFHITDTPEVLSGSSLAILDPLLRLGQTGDIKLDLTQDASPRLFELLEPFAINVFQPNLAVKETEAFPGSIIRLPLRTLPSEISSKVYEPSEIRQLFMDFAQDEIRIALLFLRNIKRVEMYEINLDGEKKHIAISSISRSSETMVLTPSEGVSIKFLDLEETTTTPVVTTDSDRWRILHASFPDSHAAAALAPRLGLGSPIDAGTILTRHKLHPSLAIALPLSPVVQGQKAFGRLFTYLPLPLLTHFCAHVHALFALTPSREKLKNREDSPLRGSDHHIDVEWNKLLFEEYLPRAWMYLLCILKDEGCIQDIFDAWPPAQTIGQLGDSGYWETLPMKLLSCIVNSESAIWPIFGTEPTEYSSLGNLLVAIGDEDDIVLKALVGCGLRIVCPPKFIGQLIKDGTEAKILSPVTAHEALSKNVENFSLDAIIEIIPCVRRYLLSTHDIKNVIGLPIIPVSTNRYIALLPRYESSNHTMMNAKDFKVFGVRDDNAITLSRLEPPIADILKTQGPGTLNVQSLSSDLVLQYLRHYPVVADVIDDSTVSWLSQFWFWMKGSRLGYELYPKLQDFPLLPTHNGLKPTNSAVFKKHSMDPMLLSIMEALGASFLHDNFSGPLEYYRNFNDVHNLRDILDALTVGNIESFETEEARATRLIDHISTCITSGLSPEQRHKLRRLPIFPLALPSYNHRTRIPVGQRVVGAKPQNLSVLPSIPDVLFLAASHLSPSVIRMVEPNTHSSMTDVPLLRMGLDNFTRQSPRIQLALVDFMARYRAQVPGELTEKLKWTKFIPTASGSQQCPGQLIDPQSPLQVLFARNSDSFPTISPDTVKLIEDLRSLGLMQTKLSEEIVKERIDFIINNKDQQCARRLLKIIHDSSFRISRGPYLFCKWLPTPKGLLSPNECRDDPYHKELFDQVLSPLDDGVYTDRFLRTLFEWDQPVPLPILEKQLSSLLSPPVEVSYSRIFSTVKELARRALSQTDMASLKSRLETTDSAVFSGDDPVAGFFPISLVGPKERLFFQRMGCSEVPATSTILSRLSSLQGGSERSVKEALHLLRLLPEVMTDAERSQILVPDIGCQLRPHSSVLYNDLAERACLVALEDGEYLAHRRVDEDMAILLSIRRLGLNFVNQKPLGPDMGEEISTTIRNKLKSYTPSMIITEFLANAADAGATEFGIYLDEEEARTSQILTKDMAIFQACPSIVFFNNAVFTEDDFEGICKTGIGGKSGRQDTIGQFGLGALTMFHLSDLAMIVSGDQVMFLNPSKNVLPGMYRGRATLPLMPLQAMKRMHPHHLTPLDGMFGFDFSSSEPYSGTLFRLPLRNSRHVSRGNSLGDTWDMGRFITEVLKPFEALAEEHLLFTQLHRITINHRNSYGLLRPQHQIISQYKNERIEGKNSSKIVQIINSGNPHDSQQLWHVVSTSLKTRQTRFNQLAEKYRLRLPIVLGLAARVDTEKERTFHRFFSTLPLPFPTTLPVHVTAPFILSDDRRQIRLDDLDDAVKAYNEWLLSSAIPPLYMFLLADLLHAHKTNLSWWPGDIDRTRTVGDNLAGILTTSFYKTHLRNTDQRTFLPAYGDSTRYLQPKDAVILIPSAKGTFALDALFKLVQPPLASLSPQVAKRAIGEAQLTKLTPSYLKKAMITADNPIRNLKFKSIHRVIKFLLSANHDDLLGIPLLPLANGDFVVLEKTQDIHRTYFVADPQVHNLFPLNPRLVHPKFFNIEESPRTLLSIKDINVKELTGPAVSLLLKGRLGESDLEDTIGTEMQEWISTFWNAYKHLGILFSLDDIGSFPLVPTTKTGQYTSINYCKDRSKILLSSLTEDRDLWDAFSSLGLTIVARHATSFPKQLKELLSGTDFPVFSPQDAFLAMQSLQSPAAGIRLTRLPETSRRLLSAWCRGRITFLSLKNLKPFARTLPIWPIESLQTPSKLCPADDLIMLPAGVSSDIASRFVRSAISVHSDGLEHLGISAQTFPQFHASLTLPSILPERDIMLYSQLLRLLLTNLPTSFSNLLVPNGVRVLKAPRDLYARDNLFSTAFEGSSQYFVHEAFSGMLGQSHLDRFGLRREQNLDLDMFLDCARVIHNDQQTTYMATESLQRRATVVFEAYGESLSRRIDTASDWRRLDDLRFIPRNISRRHAGGPVGMDAERYCRTFPIIVSPVDVVLAQYAPIAWTQRCLLAVEPNRRLINENTQFGMPTFRDVAEHLKVLALRVLKDHPSNASLLNDLYETYKWLDTNCDTPTNKDLLLQMHEEPIFLITETSSASIPFAGSGNWYSADKLLLDETKPIANFHPVRGALLGFRGLLRAAGVESVIHASIPAPDSGDGIEASSNFETQFRVSFLAMRNRRILVDVEFAANSDSGGEELLPGHRAFLAAYSDYFLDLFTNDMESENLTTSTYNPKVVNVSDYSVRAVSYALDFAYMGTTPHITIDSETDSTSELDVLLEVLCLSDYWLMGSLHSAVQLQIIVRRLIDLETHTRSKSLLPSFSP</sequence>
<dbReference type="PANTHER" id="PTHR15600">
    <property type="entry name" value="SACSIN"/>
    <property type="match status" value="1"/>
</dbReference>
<dbReference type="InterPro" id="IPR000210">
    <property type="entry name" value="BTB/POZ_dom"/>
</dbReference>
<dbReference type="Proteomes" id="UP000717328">
    <property type="component" value="Unassembled WGS sequence"/>
</dbReference>
<dbReference type="Gene3D" id="3.30.710.10">
    <property type="entry name" value="Potassium Channel Kv1.1, Chain A"/>
    <property type="match status" value="1"/>
</dbReference>
<reference evidence="2" key="2">
    <citation type="submission" date="2021-10" db="EMBL/GenBank/DDBJ databases">
        <title>Phylogenomics reveals ancestral predisposition of the termite-cultivated fungus Termitomyces towards a domesticated lifestyle.</title>
        <authorList>
            <person name="Auxier B."/>
            <person name="Grum-Grzhimaylo A."/>
            <person name="Cardenas M.E."/>
            <person name="Lodge J.D."/>
            <person name="Laessoe T."/>
            <person name="Pedersen O."/>
            <person name="Smith M.E."/>
            <person name="Kuyper T.W."/>
            <person name="Franco-Molano E.A."/>
            <person name="Baroni T.J."/>
            <person name="Aanen D.K."/>
        </authorList>
    </citation>
    <scope>NUCLEOTIDE SEQUENCE</scope>
    <source>
        <strain evidence="2">D49</strain>
    </source>
</reference>
<reference evidence="2" key="1">
    <citation type="submission" date="2021-02" db="EMBL/GenBank/DDBJ databases">
        <authorList>
            <person name="Nieuwenhuis M."/>
            <person name="Van De Peppel L.J.J."/>
        </authorList>
    </citation>
    <scope>NUCLEOTIDE SEQUENCE</scope>
    <source>
        <strain evidence="2">D49</strain>
    </source>
</reference>
<dbReference type="OrthoDB" id="1262810at2759"/>
<feature type="domain" description="BTB" evidence="1">
    <location>
        <begin position="2465"/>
        <end position="2538"/>
    </location>
</feature>
<evidence type="ECO:0000313" key="3">
    <source>
        <dbReference type="Proteomes" id="UP000717328"/>
    </source>
</evidence>
<proteinExistence type="predicted"/>
<dbReference type="Pfam" id="PF25794">
    <property type="entry name" value="SACS"/>
    <property type="match status" value="2"/>
</dbReference>
<gene>
    <name evidence="2" type="ORF">H0H81_011320</name>
</gene>
<dbReference type="EMBL" id="JABCKI010000383">
    <property type="protein sequence ID" value="KAG5650700.1"/>
    <property type="molecule type" value="Genomic_DNA"/>
</dbReference>
<dbReference type="SUPFAM" id="SSF54695">
    <property type="entry name" value="POZ domain"/>
    <property type="match status" value="1"/>
</dbReference>
<dbReference type="InterPro" id="IPR052972">
    <property type="entry name" value="Sacsin_chaperone_reg"/>
</dbReference>
<name>A0A9P7KJF8_9AGAR</name>